<feature type="compositionally biased region" description="Low complexity" evidence="1">
    <location>
        <begin position="756"/>
        <end position="772"/>
    </location>
</feature>
<dbReference type="Pfam" id="PF17674">
    <property type="entry name" value="HHH_9"/>
    <property type="match status" value="1"/>
</dbReference>
<dbReference type="InterPro" id="IPR012337">
    <property type="entry name" value="RNaseH-like_sf"/>
</dbReference>
<gene>
    <name evidence="3" type="ORF">ABLV49_10470</name>
</gene>
<dbReference type="Pfam" id="PF22706">
    <property type="entry name" value="Tex_central_region"/>
    <property type="match status" value="1"/>
</dbReference>
<dbReference type="PANTHER" id="PTHR10724:SF10">
    <property type="entry name" value="S1 RNA-BINDING DOMAIN-CONTAINING PROTEIN 1"/>
    <property type="match status" value="1"/>
</dbReference>
<dbReference type="Gene3D" id="2.40.50.140">
    <property type="entry name" value="Nucleic acid-binding proteins"/>
    <property type="match status" value="1"/>
</dbReference>
<feature type="region of interest" description="Disordered" evidence="1">
    <location>
        <begin position="741"/>
        <end position="778"/>
    </location>
</feature>
<dbReference type="InterPro" id="IPR023319">
    <property type="entry name" value="Tex-like_HTH_dom_sf"/>
</dbReference>
<organism evidence="3">
    <name type="scientific">Polaromonas hydrogenivorans</name>
    <dbReference type="NCBI Taxonomy" id="335476"/>
    <lineage>
        <taxon>Bacteria</taxon>
        <taxon>Pseudomonadati</taxon>
        <taxon>Pseudomonadota</taxon>
        <taxon>Betaproteobacteria</taxon>
        <taxon>Burkholderiales</taxon>
        <taxon>Comamonadaceae</taxon>
        <taxon>Polaromonas</taxon>
    </lineage>
</organism>
<sequence>MQKIIRQIATEIRVHEHQIKTAVELLDGGATVPFIARYRKEATGGLDDIQLRELEQRLSYLRELESRRETVLNSIDEQGKLTPELRAAIEFAATKQDLEDLYLPYKPKRRTKGQIARESGIEPLANRLFADPSLVPVDEAAAYVKAEKNESGDDFTTVQAVLDGVRDILSERWAEDAPLVQSLRQWLWSEGLLSSKLVSGKDENNADIAKFRDYFDYDEPIGRVPSHRALAVFRGRGLEILDAKLVLPEPPEAGKPSIAEGKIALHLGWSHKARPADDLIRKCVAWTWRVKLSLSLERDLFTRLREDAEKVAIKVFADNLRDLLLAAPAGPRVVMGLDPGIRTGVKVAVVDTTGKLVETATVFPHEPRKDWDGSLHTLARLCEKHGVNLIAIGNGTASRETDKLAADLIKIMAKSAVAHAGQAQAAIEKVVVSEAGASVYSASEFASQEMPDVDVSLRGAASIARRLQDPLAELVKIDPKSIGVGQYQHDVNQSDLARSLSAVVEDCVNSVGVDLNTASVPLLARVSGLSQTVAKSVVRWRDANGAFGSRADLLKVTGLGAKTFEQSAGFLRLRGGTNPLDMTGVHPETYAVVEKIMAHTGRPVAELMGRAEMLKTLKPELFANEKFGVITVKDILAELEKPARDPRPDFKVARFNDGVEDIRHLKEGMLLEGTVSNVAAFGAFIDIGVHQDGLVHVSQLSNKFVTDAREVVKTGDIVKVRVTEVDVARKRIALTMKLDAAPARRDAPRDNRFESARPGAQNRGGARQGAPQPASTAMESAFSKLAGLKK</sequence>
<dbReference type="Pfam" id="PF09371">
    <property type="entry name" value="Tex_N"/>
    <property type="match status" value="1"/>
</dbReference>
<dbReference type="SUPFAM" id="SSF47781">
    <property type="entry name" value="RuvA domain 2-like"/>
    <property type="match status" value="2"/>
</dbReference>
<dbReference type="PROSITE" id="PS50126">
    <property type="entry name" value="S1"/>
    <property type="match status" value="1"/>
</dbReference>
<evidence type="ECO:0000259" key="2">
    <source>
        <dbReference type="PROSITE" id="PS50126"/>
    </source>
</evidence>
<dbReference type="InterPro" id="IPR055179">
    <property type="entry name" value="Tex-like_central_region"/>
</dbReference>
<dbReference type="AlphaFoldDB" id="A0AAU7LL98"/>
<dbReference type="EMBL" id="CP157675">
    <property type="protein sequence ID" value="XBP68361.1"/>
    <property type="molecule type" value="Genomic_DNA"/>
</dbReference>
<dbReference type="InterPro" id="IPR050437">
    <property type="entry name" value="Ribos_protein_bS1-like"/>
</dbReference>
<dbReference type="GO" id="GO:0003729">
    <property type="term" value="F:mRNA binding"/>
    <property type="evidence" value="ECO:0007669"/>
    <property type="project" value="TreeGrafter"/>
</dbReference>
<accession>A0AAU7LL98</accession>
<dbReference type="SUPFAM" id="SSF50249">
    <property type="entry name" value="Nucleic acid-binding proteins"/>
    <property type="match status" value="1"/>
</dbReference>
<dbReference type="RefSeq" id="WP_349276362.1">
    <property type="nucleotide sequence ID" value="NZ_CBCSCU010000030.1"/>
</dbReference>
<dbReference type="InterPro" id="IPR010994">
    <property type="entry name" value="RuvA_2-like"/>
</dbReference>
<dbReference type="InterPro" id="IPR041692">
    <property type="entry name" value="HHH_9"/>
</dbReference>
<name>A0AAU7LL98_9BURK</name>
<evidence type="ECO:0000256" key="1">
    <source>
        <dbReference type="SAM" id="MobiDB-lite"/>
    </source>
</evidence>
<dbReference type="Gene3D" id="1.10.150.310">
    <property type="entry name" value="Tex RuvX-like domain-like"/>
    <property type="match status" value="1"/>
</dbReference>
<dbReference type="SMART" id="SM00732">
    <property type="entry name" value="YqgFc"/>
    <property type="match status" value="1"/>
</dbReference>
<dbReference type="CDD" id="cd05685">
    <property type="entry name" value="S1_Tex"/>
    <property type="match status" value="1"/>
</dbReference>
<dbReference type="SUPFAM" id="SSF53098">
    <property type="entry name" value="Ribonuclease H-like"/>
    <property type="match status" value="1"/>
</dbReference>
<evidence type="ECO:0000313" key="3">
    <source>
        <dbReference type="EMBL" id="XBP68361.1"/>
    </source>
</evidence>
<dbReference type="InterPro" id="IPR037027">
    <property type="entry name" value="YqgF/RNaseH-like_dom_sf"/>
</dbReference>
<proteinExistence type="predicted"/>
<dbReference type="Pfam" id="PF16921">
    <property type="entry name" value="Tex_YqgF"/>
    <property type="match status" value="1"/>
</dbReference>
<feature type="domain" description="S1 motif" evidence="2">
    <location>
        <begin position="668"/>
        <end position="737"/>
    </location>
</feature>
<dbReference type="SUPFAM" id="SSF158832">
    <property type="entry name" value="Tex N-terminal region-like"/>
    <property type="match status" value="1"/>
</dbReference>
<dbReference type="GO" id="GO:0005737">
    <property type="term" value="C:cytoplasm"/>
    <property type="evidence" value="ECO:0007669"/>
    <property type="project" value="UniProtKB-ARBA"/>
</dbReference>
<dbReference type="InterPro" id="IPR006641">
    <property type="entry name" value="YqgF/RNaseH-like_dom"/>
</dbReference>
<dbReference type="Pfam" id="PF12836">
    <property type="entry name" value="HHH_3"/>
    <property type="match status" value="1"/>
</dbReference>
<feature type="compositionally biased region" description="Basic and acidic residues" evidence="1">
    <location>
        <begin position="742"/>
        <end position="755"/>
    </location>
</feature>
<dbReference type="Gene3D" id="1.10.10.650">
    <property type="entry name" value="RuvA domain 2-like"/>
    <property type="match status" value="1"/>
</dbReference>
<dbReference type="Gene3D" id="1.10.3500.10">
    <property type="entry name" value="Tex N-terminal region-like"/>
    <property type="match status" value="1"/>
</dbReference>
<reference evidence="3" key="1">
    <citation type="submission" date="2024-05" db="EMBL/GenBank/DDBJ databases">
        <authorList>
            <person name="Bunk B."/>
            <person name="Swiderski J."/>
            <person name="Sproer C."/>
            <person name="Thiel V."/>
        </authorList>
    </citation>
    <scope>NUCLEOTIDE SEQUENCE</scope>
    <source>
        <strain evidence="3">DSM 17735</strain>
    </source>
</reference>
<dbReference type="Gene3D" id="3.30.420.140">
    <property type="entry name" value="YqgF/RNase H-like domain"/>
    <property type="match status" value="1"/>
</dbReference>
<dbReference type="GO" id="GO:0006139">
    <property type="term" value="P:nucleobase-containing compound metabolic process"/>
    <property type="evidence" value="ECO:0007669"/>
    <property type="project" value="InterPro"/>
</dbReference>
<dbReference type="InterPro" id="IPR023323">
    <property type="entry name" value="Tex-like_dom_sf"/>
</dbReference>
<dbReference type="FunFam" id="2.40.50.140:FF:000051">
    <property type="entry name" value="RNA-binding transcriptional accessory protein"/>
    <property type="match status" value="1"/>
</dbReference>
<dbReference type="InterPro" id="IPR044146">
    <property type="entry name" value="S1_Tex"/>
</dbReference>
<dbReference type="FunFam" id="1.10.150.310:FF:000001">
    <property type="entry name" value="RNA-binding transcriptional accessory protein"/>
    <property type="match status" value="1"/>
</dbReference>
<protein>
    <submittedName>
        <fullName evidence="3">Tex family protein</fullName>
    </submittedName>
</protein>
<dbReference type="InterPro" id="IPR012340">
    <property type="entry name" value="NA-bd_OB-fold"/>
</dbReference>
<dbReference type="SMART" id="SM00316">
    <property type="entry name" value="S1"/>
    <property type="match status" value="1"/>
</dbReference>
<dbReference type="InterPro" id="IPR032639">
    <property type="entry name" value="Tex_YqgF"/>
</dbReference>
<dbReference type="InterPro" id="IPR018974">
    <property type="entry name" value="Tex-like_N"/>
</dbReference>
<dbReference type="FunFam" id="3.30.420.140:FF:000001">
    <property type="entry name" value="RNA-binding transcriptional accessory protein"/>
    <property type="match status" value="1"/>
</dbReference>
<dbReference type="FunFam" id="1.10.10.650:FF:000001">
    <property type="entry name" value="S1 RNA-binding domain 1"/>
    <property type="match status" value="1"/>
</dbReference>
<dbReference type="GO" id="GO:0006412">
    <property type="term" value="P:translation"/>
    <property type="evidence" value="ECO:0007669"/>
    <property type="project" value="TreeGrafter"/>
</dbReference>
<dbReference type="GO" id="GO:0003735">
    <property type="term" value="F:structural constituent of ribosome"/>
    <property type="evidence" value="ECO:0007669"/>
    <property type="project" value="TreeGrafter"/>
</dbReference>
<dbReference type="InterPro" id="IPR003029">
    <property type="entry name" value="S1_domain"/>
</dbReference>
<dbReference type="Pfam" id="PF00575">
    <property type="entry name" value="S1"/>
    <property type="match status" value="1"/>
</dbReference>
<dbReference type="PANTHER" id="PTHR10724">
    <property type="entry name" value="30S RIBOSOMAL PROTEIN S1"/>
    <property type="match status" value="1"/>
</dbReference>